<reference evidence="2 3" key="1">
    <citation type="submission" date="2016-12" db="EMBL/GenBank/DDBJ databases">
        <title>Genome Mining:The Detection of Biosynthetic Gene Clusters to Aid in the Expression of Curamycin A produced by Streptomyces sp. strain CZA14.</title>
        <authorList>
            <person name="Durrell K.A."/>
            <person name="Kirby B.M."/>
            <person name="Khan W."/>
            <person name="Mthethwa T."/>
            <person name="Le Roes-Hill M."/>
        </authorList>
    </citation>
    <scope>NUCLEOTIDE SEQUENCE [LARGE SCALE GENOMIC DNA]</scope>
    <source>
        <strain evidence="2 3">CZA14</strain>
    </source>
</reference>
<accession>A0ABX3YPK4</accession>
<evidence type="ECO:0000256" key="1">
    <source>
        <dbReference type="SAM" id="MobiDB-lite"/>
    </source>
</evidence>
<evidence type="ECO:0008006" key="4">
    <source>
        <dbReference type="Google" id="ProtNLM"/>
    </source>
</evidence>
<evidence type="ECO:0000313" key="2">
    <source>
        <dbReference type="EMBL" id="OSZ61885.1"/>
    </source>
</evidence>
<keyword evidence="3" id="KW-1185">Reference proteome</keyword>
<evidence type="ECO:0000313" key="3">
    <source>
        <dbReference type="Proteomes" id="UP000194266"/>
    </source>
</evidence>
<feature type="region of interest" description="Disordered" evidence="1">
    <location>
        <begin position="56"/>
        <end position="79"/>
    </location>
</feature>
<sequence>MSAPTFPHRTALLSTVGLVFVLLLLFGASACQSVTGGPVLSAAEYQERVAETEAAGERVLGELDPVPVTGGGSLDEASGSCVDDFGFDDSGVTRSEPQYEWTLEFADRAAYLAAVGNLRRTWAGRGLDVRRVEPDRDTGLPGVTTEDDGIELTLAPDWYSHEPVLRADGGCVRHEYSYEDAYGPSSY</sequence>
<organism evidence="2 3">
    <name type="scientific">Streptomyces pharetrae CZA14</name>
    <dbReference type="NCBI Taxonomy" id="1144883"/>
    <lineage>
        <taxon>Bacteria</taxon>
        <taxon>Bacillati</taxon>
        <taxon>Actinomycetota</taxon>
        <taxon>Actinomycetes</taxon>
        <taxon>Kitasatosporales</taxon>
        <taxon>Streptomycetaceae</taxon>
        <taxon>Streptomyces</taxon>
    </lineage>
</organism>
<dbReference type="Proteomes" id="UP000194266">
    <property type="component" value="Unassembled WGS sequence"/>
</dbReference>
<dbReference type="EMBL" id="MRYD01000008">
    <property type="protein sequence ID" value="OSZ61885.1"/>
    <property type="molecule type" value="Genomic_DNA"/>
</dbReference>
<gene>
    <name evidence="2" type="ORF">OQI_03315</name>
</gene>
<comment type="caution">
    <text evidence="2">The sequence shown here is derived from an EMBL/GenBank/DDBJ whole genome shotgun (WGS) entry which is preliminary data.</text>
</comment>
<dbReference type="RefSeq" id="WP_318275111.1">
    <property type="nucleotide sequence ID" value="NZ_MRYD01000008.1"/>
</dbReference>
<protein>
    <recommendedName>
        <fullName evidence="4">Lipoprotein</fullName>
    </recommendedName>
</protein>
<name>A0ABX3YPK4_9ACTN</name>
<proteinExistence type="predicted"/>